<feature type="compositionally biased region" description="Polar residues" evidence="2">
    <location>
        <begin position="269"/>
        <end position="286"/>
    </location>
</feature>
<reference evidence="3" key="1">
    <citation type="submission" date="2021-06" db="EMBL/GenBank/DDBJ databases">
        <authorList>
            <person name="Kallberg Y."/>
            <person name="Tangrot J."/>
            <person name="Rosling A."/>
        </authorList>
    </citation>
    <scope>NUCLEOTIDE SEQUENCE</scope>
    <source>
        <strain evidence="3">FL966</strain>
    </source>
</reference>
<dbReference type="EMBL" id="CAJVQA010000977">
    <property type="protein sequence ID" value="CAG8498136.1"/>
    <property type="molecule type" value="Genomic_DNA"/>
</dbReference>
<dbReference type="Proteomes" id="UP000789759">
    <property type="component" value="Unassembled WGS sequence"/>
</dbReference>
<evidence type="ECO:0000256" key="1">
    <source>
        <dbReference type="SAM" id="Coils"/>
    </source>
</evidence>
<evidence type="ECO:0000313" key="4">
    <source>
        <dbReference type="Proteomes" id="UP000789759"/>
    </source>
</evidence>
<feature type="coiled-coil region" evidence="1">
    <location>
        <begin position="335"/>
        <end position="445"/>
    </location>
</feature>
<dbReference type="OrthoDB" id="28245at2759"/>
<protein>
    <submittedName>
        <fullName evidence="3">16292_t:CDS:1</fullName>
    </submittedName>
</protein>
<feature type="coiled-coil region" evidence="1">
    <location>
        <begin position="86"/>
        <end position="113"/>
    </location>
</feature>
<keyword evidence="1" id="KW-0175">Coiled coil</keyword>
<feature type="region of interest" description="Disordered" evidence="2">
    <location>
        <begin position="790"/>
        <end position="818"/>
    </location>
</feature>
<feature type="compositionally biased region" description="Basic and acidic residues" evidence="2">
    <location>
        <begin position="809"/>
        <end position="818"/>
    </location>
</feature>
<gene>
    <name evidence="3" type="ORF">CPELLU_LOCUS2316</name>
</gene>
<organism evidence="3 4">
    <name type="scientific">Cetraspora pellucida</name>
    <dbReference type="NCBI Taxonomy" id="1433469"/>
    <lineage>
        <taxon>Eukaryota</taxon>
        <taxon>Fungi</taxon>
        <taxon>Fungi incertae sedis</taxon>
        <taxon>Mucoromycota</taxon>
        <taxon>Glomeromycotina</taxon>
        <taxon>Glomeromycetes</taxon>
        <taxon>Diversisporales</taxon>
        <taxon>Gigasporaceae</taxon>
        <taxon>Cetraspora</taxon>
    </lineage>
</organism>
<feature type="coiled-coil region" evidence="1">
    <location>
        <begin position="221"/>
        <end position="248"/>
    </location>
</feature>
<comment type="caution">
    <text evidence="3">The sequence shown here is derived from an EMBL/GenBank/DDBJ whole genome shotgun (WGS) entry which is preliminary data.</text>
</comment>
<keyword evidence="4" id="KW-1185">Reference proteome</keyword>
<proteinExistence type="predicted"/>
<evidence type="ECO:0000313" key="3">
    <source>
        <dbReference type="EMBL" id="CAG8498136.1"/>
    </source>
</evidence>
<sequence>MWMKCRNTLGIPLQCLKWSVVNYETFIKASWNGKRRFNIISTPRIKIKFLSVTFEQHPNNQLKSINQISNSKTPLHIDTNVKTDENSQNYKDIEALEDQLTELQRSYNELSQNYAKKSFELEIYQNISSVNRFSMIDQEAKLFDVEKFREESKSLMLKYKVSKLIERETTTECYIQDLESKLKIDSNEYKKDQETIMISKKVTHKKNLKMKKIKKMLMTGIKDCDRGISELEKKVEELVDEISHIKRLKMDYRTYRSNSLASASSTSSDQDTPLSSPPDSKLQSLESKLYLPQKTHEKTFSDYSDMKNIDSKSLLPSTHDTHHKDQGLNSVKKEFARLEINHREALEIVEELREEIKRKDALANVSHWIRNKRTTKNFGSTEEQLEATIDELKSEMQKLLDEQALKNSEISDTTSDNNDNKYDQVKEMQLTIKSLEVQLAEAKRQFYIADAASRHKVEILYDIDDLSRFCDFAVILYKHAPCRGLLPTWEFRHLIFGNAGQGSSRSNDGFEVHKDNVVVVEEEINKMCLHIGLVNETTIHLRCVIIQSYIDSKVQDTVAKDMLDLLSQLLVHQSALLVMLCLPDPEIWLTAVNCFDQLCLEAELTSENLVNDMEASPEFPTLQMTIVDNISIYKELCTVPYPISGFLQHWAGVVYMNDTKHKSSLWQIFSVSPNDYYVMVEKYVQEMVNLLVSDSNYVRESVKEILGSELSPPIPNERYTLFVDQAILGLKLTLKRIDDLSENLYACNFGNLVYTCRIINRKNDYVSMRMEIKLRNRLLEIITEWTSDYNVKPDSQNDSEQGMGGGANRNERFDVEEM</sequence>
<feature type="compositionally biased region" description="Polar residues" evidence="2">
    <location>
        <begin position="790"/>
        <end position="800"/>
    </location>
</feature>
<evidence type="ECO:0000256" key="2">
    <source>
        <dbReference type="SAM" id="MobiDB-lite"/>
    </source>
</evidence>
<name>A0A9N8ZJQ5_9GLOM</name>
<dbReference type="AlphaFoldDB" id="A0A9N8ZJQ5"/>
<accession>A0A9N8ZJQ5</accession>
<feature type="region of interest" description="Disordered" evidence="2">
    <location>
        <begin position="261"/>
        <end position="288"/>
    </location>
</feature>